<evidence type="ECO:0000256" key="4">
    <source>
        <dbReference type="ARBA" id="ARBA00023242"/>
    </source>
</evidence>
<dbReference type="PANTHER" id="PTHR46138">
    <property type="entry name" value="PROTEIN DR1"/>
    <property type="match status" value="1"/>
</dbReference>
<dbReference type="GO" id="GO:0051123">
    <property type="term" value="P:RNA polymerase II preinitiation complex assembly"/>
    <property type="evidence" value="ECO:0007669"/>
    <property type="project" value="TreeGrafter"/>
</dbReference>
<keyword evidence="4" id="KW-0539">Nucleus</keyword>
<dbReference type="GO" id="GO:0017025">
    <property type="term" value="F:TBP-class protein binding"/>
    <property type="evidence" value="ECO:0007669"/>
    <property type="project" value="TreeGrafter"/>
</dbReference>
<feature type="region of interest" description="Disordered" evidence="7">
    <location>
        <begin position="226"/>
        <end position="245"/>
    </location>
</feature>
<gene>
    <name evidence="9" type="primary">EOG090X0LUS</name>
</gene>
<reference evidence="9" key="1">
    <citation type="submission" date="2018-08" db="EMBL/GenBank/DDBJ databases">
        <authorList>
            <person name="Cornetti L."/>
        </authorList>
    </citation>
    <scope>NUCLEOTIDE SEQUENCE</scope>
    <source>
        <strain evidence="9">DE-FRO-2-1</strain>
    </source>
</reference>
<dbReference type="GO" id="GO:0017054">
    <property type="term" value="C:negative cofactor 2 complex"/>
    <property type="evidence" value="ECO:0007669"/>
    <property type="project" value="InterPro"/>
</dbReference>
<dbReference type="InterPro" id="IPR003958">
    <property type="entry name" value="CBFA_NFYB_domain"/>
</dbReference>
<evidence type="ECO:0000313" key="9">
    <source>
        <dbReference type="EMBL" id="SVE93411.1"/>
    </source>
</evidence>
<dbReference type="InterPro" id="IPR009072">
    <property type="entry name" value="Histone-fold"/>
</dbReference>
<evidence type="ECO:0000256" key="6">
    <source>
        <dbReference type="ARBA" id="ARBA00032651"/>
    </source>
</evidence>
<sequence>MGSGHEVFFPVSRVAVSGKRKTREHRTDERASRLPASDDGLQEVVVPKTSNILGIAIEGGVNTRHHLPRIIGIDMSEPVPEEELTIPRAAMNKMIKEIVPSVRVANEARELILNCCSEFIHLLASEANEICTQQQKKTINAEHILGALDKLGFSDYRADAEAVLKDCKAVAAKRRRQSTRLENLGIPEEELLRQQQELFARAREEQAAAEQAQWLQLQAEAQMTLLQQQQQQQEVPSNSEDGEYS</sequence>
<name>A0A4Y7NJI9_9CRUS</name>
<comment type="similarity">
    <text evidence="2">Belongs to the NC2 beta/DR1 family.</text>
</comment>
<proteinExistence type="evidence at transcript level"/>
<dbReference type="Gene3D" id="1.10.20.10">
    <property type="entry name" value="Histone, subunit A"/>
    <property type="match status" value="1"/>
</dbReference>
<dbReference type="GO" id="GO:0016251">
    <property type="term" value="F:RNA polymerase II general transcription initiation factor activity"/>
    <property type="evidence" value="ECO:0007669"/>
    <property type="project" value="TreeGrafter"/>
</dbReference>
<evidence type="ECO:0000256" key="1">
    <source>
        <dbReference type="ARBA" id="ARBA00004123"/>
    </source>
</evidence>
<dbReference type="PANTHER" id="PTHR46138:SF1">
    <property type="entry name" value="PROTEIN DR1"/>
    <property type="match status" value="1"/>
</dbReference>
<organism evidence="9">
    <name type="scientific">Moina brachiata</name>
    <dbReference type="NCBI Taxonomy" id="675436"/>
    <lineage>
        <taxon>Eukaryota</taxon>
        <taxon>Metazoa</taxon>
        <taxon>Ecdysozoa</taxon>
        <taxon>Arthropoda</taxon>
        <taxon>Crustacea</taxon>
        <taxon>Branchiopoda</taxon>
        <taxon>Diplostraca</taxon>
        <taxon>Cladocera</taxon>
        <taxon>Anomopoda</taxon>
        <taxon>Moinidae</taxon>
        <taxon>Moina</taxon>
    </lineage>
</organism>
<evidence type="ECO:0000256" key="3">
    <source>
        <dbReference type="ARBA" id="ARBA00018742"/>
    </source>
</evidence>
<evidence type="ECO:0000259" key="8">
    <source>
        <dbReference type="Pfam" id="PF00808"/>
    </source>
</evidence>
<dbReference type="SUPFAM" id="SSF47113">
    <property type="entry name" value="Histone-fold"/>
    <property type="match status" value="1"/>
</dbReference>
<evidence type="ECO:0000256" key="7">
    <source>
        <dbReference type="SAM" id="MobiDB-lite"/>
    </source>
</evidence>
<comment type="subcellular location">
    <subcellularLocation>
        <location evidence="1">Nucleus</location>
    </subcellularLocation>
</comment>
<protein>
    <recommendedName>
        <fullName evidence="3">Protein Dr1</fullName>
    </recommendedName>
    <alternativeName>
        <fullName evidence="6">Down-regulator of transcription 1</fullName>
    </alternativeName>
    <alternativeName>
        <fullName evidence="5">Negative cofactor 2-beta</fullName>
    </alternativeName>
</protein>
<dbReference type="Pfam" id="PF00808">
    <property type="entry name" value="CBFD_NFYB_HMF"/>
    <property type="match status" value="1"/>
</dbReference>
<feature type="domain" description="Transcription factor CBF/NF-Y/archaeal histone" evidence="8">
    <location>
        <begin position="85"/>
        <end position="148"/>
    </location>
</feature>
<dbReference type="CDD" id="cd22905">
    <property type="entry name" value="HFD_Dr1"/>
    <property type="match status" value="1"/>
</dbReference>
<dbReference type="InterPro" id="IPR042225">
    <property type="entry name" value="Ncb2"/>
</dbReference>
<dbReference type="GO" id="GO:0000122">
    <property type="term" value="P:negative regulation of transcription by RNA polymerase II"/>
    <property type="evidence" value="ECO:0007669"/>
    <property type="project" value="InterPro"/>
</dbReference>
<dbReference type="GO" id="GO:0046982">
    <property type="term" value="F:protein heterodimerization activity"/>
    <property type="evidence" value="ECO:0007669"/>
    <property type="project" value="InterPro"/>
</dbReference>
<accession>A0A4Y7NJI9</accession>
<evidence type="ECO:0000256" key="5">
    <source>
        <dbReference type="ARBA" id="ARBA00030451"/>
    </source>
</evidence>
<dbReference type="FunFam" id="1.10.20.10:FF:000019">
    <property type="entry name" value="Negative cofactor 2 beta"/>
    <property type="match status" value="1"/>
</dbReference>
<evidence type="ECO:0000256" key="2">
    <source>
        <dbReference type="ARBA" id="ARBA00009245"/>
    </source>
</evidence>
<dbReference type="AlphaFoldDB" id="A0A4Y7NJI9"/>
<dbReference type="EMBL" id="LR023792">
    <property type="protein sequence ID" value="SVE93411.1"/>
    <property type="molecule type" value="mRNA"/>
</dbReference>